<feature type="compositionally biased region" description="Basic and acidic residues" evidence="1">
    <location>
        <begin position="148"/>
        <end position="158"/>
    </location>
</feature>
<dbReference type="AlphaFoldDB" id="L2FXC1"/>
<protein>
    <submittedName>
        <fullName evidence="2">Uncharacterized protein</fullName>
    </submittedName>
</protein>
<feature type="region of interest" description="Disordered" evidence="1">
    <location>
        <begin position="183"/>
        <end position="258"/>
    </location>
</feature>
<name>L2FXC1_COLFN</name>
<evidence type="ECO:0000313" key="2">
    <source>
        <dbReference type="EMBL" id="ELA30977.1"/>
    </source>
</evidence>
<dbReference type="STRING" id="1213859.L2FXC1"/>
<accession>L2FXC1</accession>
<organism evidence="2">
    <name type="scientific">Colletotrichum fructicola (strain Nara gc5)</name>
    <name type="common">Anthracnose fungus</name>
    <name type="synonym">Colletotrichum gloeosporioides (strain Nara gc5)</name>
    <dbReference type="NCBI Taxonomy" id="1213859"/>
    <lineage>
        <taxon>Eukaryota</taxon>
        <taxon>Fungi</taxon>
        <taxon>Dikarya</taxon>
        <taxon>Ascomycota</taxon>
        <taxon>Pezizomycotina</taxon>
        <taxon>Sordariomycetes</taxon>
        <taxon>Hypocreomycetidae</taxon>
        <taxon>Glomerellales</taxon>
        <taxon>Glomerellaceae</taxon>
        <taxon>Colletotrichum</taxon>
        <taxon>Colletotrichum gloeosporioides species complex</taxon>
    </lineage>
</organism>
<sequence length="372" mass="40292">MARDCANFQKKGWTACSVECREPGEADAGAEQDAQSIQQQKRRPTTSQPPFSFGATSPHGQPTYAQPKPKVSRDNLTLPPRKKTKTDTPPQPSQATPSPQISKSGSPELKRQPAPEPKAPPKPMFLCPEADCEMATTGLPSEQARQAHIQEEHVKPLEDPMKFMQENLALSLGLDVNGQVKMEPQAQLMGQNPSKQGQTPGSNPAATPMSRDASMQRTGSKVGGKQDTKPVIKMDGTPKLENKQPEMGGAPPAPMDAWANTIDPASLFTNLGNFEMGAGGVISDMGVYRSLTPNDTPESSKDSGSSEPNSDISENANLDIDLNWQPVDFDALMLEEAMPVEQFPNWDEVNPDFNKPFQFDNSLYSLDVSGSS</sequence>
<feature type="compositionally biased region" description="Polar residues" evidence="1">
    <location>
        <begin position="188"/>
        <end position="205"/>
    </location>
</feature>
<feature type="compositionally biased region" description="Polar residues" evidence="1">
    <location>
        <begin position="291"/>
        <end position="316"/>
    </location>
</feature>
<reference evidence="2" key="1">
    <citation type="submission" date="2012-08" db="EMBL/GenBank/DDBJ databases">
        <title>Genome analysis of Colletotrichum orbiculare and Colletotrichum fructicola.</title>
        <authorList>
            <person name="Gan P.H.P."/>
            <person name="Ikeda K."/>
            <person name="Irieda H."/>
            <person name="Narusaka M."/>
            <person name="O'Connell R.J."/>
            <person name="Narusaka Y."/>
            <person name="Takano Y."/>
            <person name="Kubo Y."/>
            <person name="Shirasu K."/>
        </authorList>
    </citation>
    <scope>NUCLEOTIDE SEQUENCE</scope>
    <source>
        <strain evidence="2">Nara gc5</strain>
    </source>
</reference>
<feature type="compositionally biased region" description="Polar residues" evidence="1">
    <location>
        <begin position="33"/>
        <end position="64"/>
    </location>
</feature>
<feature type="compositionally biased region" description="Basic and acidic residues" evidence="1">
    <location>
        <begin position="224"/>
        <end position="244"/>
    </location>
</feature>
<dbReference type="HOGENOM" id="CLU_047992_0_0_1"/>
<feature type="compositionally biased region" description="Pro residues" evidence="1">
    <location>
        <begin position="114"/>
        <end position="123"/>
    </location>
</feature>
<dbReference type="EMBL" id="KB020778">
    <property type="protein sequence ID" value="ELA30977.1"/>
    <property type="molecule type" value="Genomic_DNA"/>
</dbReference>
<feature type="compositionally biased region" description="Low complexity" evidence="1">
    <location>
        <begin position="93"/>
        <end position="102"/>
    </location>
</feature>
<feature type="region of interest" description="Disordered" evidence="1">
    <location>
        <begin position="287"/>
        <end position="319"/>
    </location>
</feature>
<proteinExistence type="predicted"/>
<gene>
    <name evidence="2" type="ORF">CGGC5_8831</name>
</gene>
<evidence type="ECO:0000256" key="1">
    <source>
        <dbReference type="SAM" id="MobiDB-lite"/>
    </source>
</evidence>
<feature type="region of interest" description="Disordered" evidence="1">
    <location>
        <begin position="23"/>
        <end position="158"/>
    </location>
</feature>